<evidence type="ECO:0000313" key="1">
    <source>
        <dbReference type="EMBL" id="PHJ35177.1"/>
    </source>
</evidence>
<dbReference type="EMBL" id="AVBE01000002">
    <property type="protein sequence ID" value="PHJ35177.1"/>
    <property type="molecule type" value="Genomic_DNA"/>
</dbReference>
<accession>A0AA44U874</accession>
<dbReference type="InterPro" id="IPR032869">
    <property type="entry name" value="WHH_dom_containing"/>
</dbReference>
<proteinExistence type="predicted"/>
<evidence type="ECO:0008006" key="3">
    <source>
        <dbReference type="Google" id="ProtNLM"/>
    </source>
</evidence>
<dbReference type="Proteomes" id="UP000223296">
    <property type="component" value="Unassembled WGS sequence"/>
</dbReference>
<evidence type="ECO:0000313" key="2">
    <source>
        <dbReference type="Proteomes" id="UP000223296"/>
    </source>
</evidence>
<sequence>MKDSTGQMRLATKDLAEAIKRGEVRSSAFTTKQLKAIEKGKDKIPSYTWHHHQDTGRMQLIREGLHHDTGHIGWRAMSKGK</sequence>
<dbReference type="Pfam" id="PF14414">
    <property type="entry name" value="WHH"/>
    <property type="match status" value="1"/>
</dbReference>
<organism evidence="1 2">
    <name type="scientific">Neisseria gonorrhoeae 3502</name>
    <dbReference type="NCBI Taxonomy" id="1193404"/>
    <lineage>
        <taxon>Bacteria</taxon>
        <taxon>Pseudomonadati</taxon>
        <taxon>Pseudomonadota</taxon>
        <taxon>Betaproteobacteria</taxon>
        <taxon>Neisseriales</taxon>
        <taxon>Neisseriaceae</taxon>
        <taxon>Neisseria</taxon>
    </lineage>
</organism>
<reference evidence="1 2" key="1">
    <citation type="submission" date="2013-08" db="EMBL/GenBank/DDBJ databases">
        <authorList>
            <person name="Trees D."/>
        </authorList>
    </citation>
    <scope>NUCLEOTIDE SEQUENCE [LARGE SCALE GENOMIC DNA]</scope>
    <source>
        <strain evidence="1 2">3502</strain>
    </source>
</reference>
<dbReference type="AlphaFoldDB" id="A0AA44U874"/>
<dbReference type="RefSeq" id="WP_047917697.1">
    <property type="nucleotide sequence ID" value="NZ_AVBE01000002.1"/>
</dbReference>
<protein>
    <recommendedName>
        <fullName evidence="3">HNH endonuclease</fullName>
    </recommendedName>
</protein>
<gene>
    <name evidence="1" type="ORF">N776_07555</name>
</gene>
<name>A0AA44U874_NEIGO</name>
<comment type="caution">
    <text evidence="1">The sequence shown here is derived from an EMBL/GenBank/DDBJ whole genome shotgun (WGS) entry which is preliminary data.</text>
</comment>